<evidence type="ECO:0000313" key="2">
    <source>
        <dbReference type="EMBL" id="SMC52788.1"/>
    </source>
</evidence>
<proteinExistence type="predicted"/>
<dbReference type="Proteomes" id="UP000192708">
    <property type="component" value="Unassembled WGS sequence"/>
</dbReference>
<dbReference type="Pfam" id="PF03480">
    <property type="entry name" value="DctP"/>
    <property type="match status" value="1"/>
</dbReference>
<dbReference type="PANTHER" id="PTHR33376">
    <property type="match status" value="1"/>
</dbReference>
<dbReference type="PANTHER" id="PTHR33376:SF4">
    <property type="entry name" value="SIALIC ACID-BINDING PERIPLASMIC PROTEIN SIAP"/>
    <property type="match status" value="1"/>
</dbReference>
<dbReference type="EMBL" id="FWXJ01000006">
    <property type="protein sequence ID" value="SMC52788.1"/>
    <property type="molecule type" value="Genomic_DNA"/>
</dbReference>
<dbReference type="STRING" id="1938817.SAMN06296008_106188"/>
<evidence type="ECO:0000256" key="1">
    <source>
        <dbReference type="ARBA" id="ARBA00022729"/>
    </source>
</evidence>
<evidence type="ECO:0000313" key="3">
    <source>
        <dbReference type="Proteomes" id="UP000192708"/>
    </source>
</evidence>
<dbReference type="OrthoDB" id="9794826at2"/>
<sequence length="136" mass="15447">MPLFVIELYDALQTGKVKAQENPLAILDSLQLHEVTKFVSKTSHVWSGFNLIGNLPFWQSLPTNLQVIIQNNIKIHVARQKTHTIALNTQLEEDLATKGMIFNEADTQTFSDCLTGSFYQSWKDQLGAELWSLLEK</sequence>
<dbReference type="AlphaFoldDB" id="A0A1W1ZXK5"/>
<dbReference type="InterPro" id="IPR018389">
    <property type="entry name" value="DctP_fam"/>
</dbReference>
<keyword evidence="1" id="KW-0732">Signal</keyword>
<reference evidence="2 3" key="1">
    <citation type="submission" date="2017-04" db="EMBL/GenBank/DDBJ databases">
        <authorList>
            <person name="Afonso C.L."/>
            <person name="Miller P.J."/>
            <person name="Scott M.A."/>
            <person name="Spackman E."/>
            <person name="Goraichik I."/>
            <person name="Dimitrov K.M."/>
            <person name="Suarez D.L."/>
            <person name="Swayne D.E."/>
        </authorList>
    </citation>
    <scope>NUCLEOTIDE SEQUENCE [LARGE SCALE GENOMIC DNA]</scope>
    <source>
        <strain evidence="2 3">VK13</strain>
    </source>
</reference>
<accession>A0A1W1ZXK5</accession>
<dbReference type="Gene3D" id="3.40.190.170">
    <property type="entry name" value="Bacterial extracellular solute-binding protein, family 7"/>
    <property type="match status" value="1"/>
</dbReference>
<dbReference type="InterPro" id="IPR038404">
    <property type="entry name" value="TRAP_DctP_sf"/>
</dbReference>
<gene>
    <name evidence="2" type="ORF">SAMN06296008_106188</name>
</gene>
<keyword evidence="3" id="KW-1185">Reference proteome</keyword>
<organism evidence="2 3">
    <name type="scientific">Polynucleobacter kasalickyi</name>
    <dbReference type="NCBI Taxonomy" id="1938817"/>
    <lineage>
        <taxon>Bacteria</taxon>
        <taxon>Pseudomonadati</taxon>
        <taxon>Pseudomonadota</taxon>
        <taxon>Betaproteobacteria</taxon>
        <taxon>Burkholderiales</taxon>
        <taxon>Burkholderiaceae</taxon>
        <taxon>Polynucleobacter</taxon>
    </lineage>
</organism>
<dbReference type="GO" id="GO:0055085">
    <property type="term" value="P:transmembrane transport"/>
    <property type="evidence" value="ECO:0007669"/>
    <property type="project" value="InterPro"/>
</dbReference>
<protein>
    <submittedName>
        <fullName evidence="2">Extracellular solute-binding protein, family 7</fullName>
    </submittedName>
</protein>
<name>A0A1W1ZXK5_9BURK</name>